<evidence type="ECO:0000313" key="7">
    <source>
        <dbReference type="Proteomes" id="UP000001640"/>
    </source>
</evidence>
<organism evidence="6 7">
    <name type="scientific">Naumovozyma castellii</name>
    <name type="common">Yeast</name>
    <name type="synonym">Saccharomyces castellii</name>
    <dbReference type="NCBI Taxonomy" id="27288"/>
    <lineage>
        <taxon>Eukaryota</taxon>
        <taxon>Fungi</taxon>
        <taxon>Dikarya</taxon>
        <taxon>Ascomycota</taxon>
        <taxon>Saccharomycotina</taxon>
        <taxon>Saccharomycetes</taxon>
        <taxon>Saccharomycetales</taxon>
        <taxon>Saccharomycetaceae</taxon>
        <taxon>Naumovozyma</taxon>
    </lineage>
</organism>
<dbReference type="FunCoup" id="G0VBA3">
    <property type="interactions" value="132"/>
</dbReference>
<dbReference type="FunFam" id="2.130.10.10:FF:000523">
    <property type="entry name" value="Transcriptional modulator"/>
    <property type="match status" value="1"/>
</dbReference>
<dbReference type="InterPro" id="IPR050459">
    <property type="entry name" value="WD_repeat_RBAP46/RBAP48/MSI1"/>
</dbReference>
<keyword evidence="4" id="KW-0804">Transcription</keyword>
<keyword evidence="2" id="KW-0677">Repeat</keyword>
<dbReference type="SMART" id="SM00320">
    <property type="entry name" value="WD40"/>
    <property type="match status" value="3"/>
</dbReference>
<dbReference type="KEGG" id="ncs:NCAS_0B01430"/>
<dbReference type="EMBL" id="HE576753">
    <property type="protein sequence ID" value="CCC68227.1"/>
    <property type="molecule type" value="Genomic_DNA"/>
</dbReference>
<keyword evidence="3" id="KW-0805">Transcription regulation</keyword>
<dbReference type="OMA" id="LTHRQNG"/>
<dbReference type="InterPro" id="IPR015943">
    <property type="entry name" value="WD40/YVTN_repeat-like_dom_sf"/>
</dbReference>
<keyword evidence="7" id="KW-1185">Reference proteome</keyword>
<protein>
    <submittedName>
        <fullName evidence="6">Uncharacterized protein</fullName>
    </submittedName>
</protein>
<name>G0VBA3_NAUCA</name>
<dbReference type="GO" id="GO:0003714">
    <property type="term" value="F:transcription corepressor activity"/>
    <property type="evidence" value="ECO:0007669"/>
    <property type="project" value="EnsemblFungi"/>
</dbReference>
<evidence type="ECO:0000256" key="4">
    <source>
        <dbReference type="ARBA" id="ARBA00023163"/>
    </source>
</evidence>
<evidence type="ECO:0000256" key="1">
    <source>
        <dbReference type="ARBA" id="ARBA00022574"/>
    </source>
</evidence>
<dbReference type="GO" id="GO:0045944">
    <property type="term" value="P:positive regulation of transcription by RNA polymerase II"/>
    <property type="evidence" value="ECO:0007669"/>
    <property type="project" value="EnsemblFungi"/>
</dbReference>
<dbReference type="STRING" id="1064592.G0VBA3"/>
<evidence type="ECO:0000256" key="2">
    <source>
        <dbReference type="ARBA" id="ARBA00022737"/>
    </source>
</evidence>
<sequence>MPTTQKPWARSAPSLYHHISSVKPKFITRVDDVLHFTKTLTFRSEIIPNKAKGTLTASLLYSQGSDIYEIDCDLPLASFYQTITGNGKDSSSTLSSLPNSEYGDAFKGVEDTKLSTKWIYAGETVTKMSYLDSSLDSTIIAMSKNGSLAWFKDGCKVPIHIVQEMMGPATRFSSIHSHVRPDSLAVSDFCLSANLDTVVKSQSSGTEEDSILKVIDNSGRPGDILRTIHVPGTTVTHSVRFFDNHLFASCSDDNILRFWDTRTSKRPLWILNEHQNGRLTSFDTSQVTNELFVTGFSTGVIKLWDVRAVETATTDLTHRQNGEDPIQNELLSLYHSGGDSVVDVQFSPTSSSEFLTVGSTGNVYHWDTEYFFSKYDDDNEDEASMDNATPEELQGQCLKFFHTGGSRRSSNSQFGKKNTVAWHPVIDDLVGTVDANSLVTVYKPFTGRDL</sequence>
<dbReference type="SUPFAM" id="SSF50978">
    <property type="entry name" value="WD40 repeat-like"/>
    <property type="match status" value="1"/>
</dbReference>
<reference evidence="6 7" key="1">
    <citation type="journal article" date="2011" name="Proc. Natl. Acad. Sci. U.S.A.">
        <title>Evolutionary erosion of yeast sex chromosomes by mating-type switching accidents.</title>
        <authorList>
            <person name="Gordon J.L."/>
            <person name="Armisen D."/>
            <person name="Proux-Wera E."/>
            <person name="Oheigeartaigh S.S."/>
            <person name="Byrne K.P."/>
            <person name="Wolfe K.H."/>
        </authorList>
    </citation>
    <scope>NUCLEOTIDE SEQUENCE [LARGE SCALE GENOMIC DNA]</scope>
    <source>
        <strain evidence="7">ATCC 76901 / BCRC 22586 / CBS 4309 / NBRC 1992 / NRRL Y-12630</strain>
    </source>
</reference>
<dbReference type="OrthoDB" id="427795at2759"/>
<gene>
    <name evidence="6" type="primary">NCAS0B01430</name>
    <name evidence="6" type="ordered locus">NCAS_0B01430</name>
</gene>
<evidence type="ECO:0000256" key="5">
    <source>
        <dbReference type="ARBA" id="ARBA00023254"/>
    </source>
</evidence>
<dbReference type="GO" id="GO:0031503">
    <property type="term" value="P:protein-containing complex localization"/>
    <property type="evidence" value="ECO:0007669"/>
    <property type="project" value="EnsemblFungi"/>
</dbReference>
<dbReference type="InterPro" id="IPR036322">
    <property type="entry name" value="WD40_repeat_dom_sf"/>
</dbReference>
<dbReference type="GO" id="GO:0006974">
    <property type="term" value="P:DNA damage response"/>
    <property type="evidence" value="ECO:0007669"/>
    <property type="project" value="EnsemblFungi"/>
</dbReference>
<dbReference type="InterPro" id="IPR001680">
    <property type="entry name" value="WD40_rpt"/>
</dbReference>
<accession>G0VBA3</accession>
<dbReference type="GO" id="GO:0061186">
    <property type="term" value="P:negative regulation of silent mating-type cassette heterochromatin formation"/>
    <property type="evidence" value="ECO:0007669"/>
    <property type="project" value="EnsemblFungi"/>
</dbReference>
<dbReference type="Pfam" id="PF00400">
    <property type="entry name" value="WD40"/>
    <property type="match status" value="1"/>
</dbReference>
<dbReference type="PANTHER" id="PTHR22850">
    <property type="entry name" value="WD40 REPEAT FAMILY"/>
    <property type="match status" value="1"/>
</dbReference>
<reference key="2">
    <citation type="submission" date="2011-08" db="EMBL/GenBank/DDBJ databases">
        <title>Genome sequence of Naumovozyma castellii.</title>
        <authorList>
            <person name="Gordon J.L."/>
            <person name="Armisen D."/>
            <person name="Proux-Wera E."/>
            <person name="OhEigeartaigh S.S."/>
            <person name="Byrne K.P."/>
            <person name="Wolfe K.H."/>
        </authorList>
    </citation>
    <scope>NUCLEOTIDE SEQUENCE</scope>
    <source>
        <strain>Type strain:CBS 4309</strain>
    </source>
</reference>
<dbReference type="GO" id="GO:0005634">
    <property type="term" value="C:nucleus"/>
    <property type="evidence" value="ECO:0007669"/>
    <property type="project" value="EnsemblFungi"/>
</dbReference>
<evidence type="ECO:0000256" key="3">
    <source>
        <dbReference type="ARBA" id="ARBA00023015"/>
    </source>
</evidence>
<evidence type="ECO:0000313" key="6">
    <source>
        <dbReference type="EMBL" id="CCC68227.1"/>
    </source>
</evidence>
<dbReference type="HOGENOM" id="CLU_036523_0_0_1"/>
<dbReference type="AlphaFoldDB" id="G0VBA3"/>
<dbReference type="eggNOG" id="ENOG502QSEV">
    <property type="taxonomic scope" value="Eukaryota"/>
</dbReference>
<dbReference type="GO" id="GO:0000981">
    <property type="term" value="F:DNA-binding transcription factor activity, RNA polymerase II-specific"/>
    <property type="evidence" value="ECO:0007669"/>
    <property type="project" value="EnsemblFungi"/>
</dbReference>
<proteinExistence type="predicted"/>
<keyword evidence="5" id="KW-0469">Meiosis</keyword>
<dbReference type="GeneID" id="96901789"/>
<dbReference type="InParanoid" id="G0VBA3"/>
<dbReference type="Proteomes" id="UP000001640">
    <property type="component" value="Chromosome 2"/>
</dbReference>
<dbReference type="GO" id="GO:0000122">
    <property type="term" value="P:negative regulation of transcription by RNA polymerase II"/>
    <property type="evidence" value="ECO:0007669"/>
    <property type="project" value="EnsemblFungi"/>
</dbReference>
<dbReference type="RefSeq" id="XP_003674603.1">
    <property type="nucleotide sequence ID" value="XM_003674555.1"/>
</dbReference>
<dbReference type="GO" id="GO:0005829">
    <property type="term" value="C:cytosol"/>
    <property type="evidence" value="ECO:0007669"/>
    <property type="project" value="EnsemblFungi"/>
</dbReference>
<dbReference type="Gene3D" id="2.130.10.10">
    <property type="entry name" value="YVTN repeat-like/Quinoprotein amine dehydrogenase"/>
    <property type="match status" value="1"/>
</dbReference>
<keyword evidence="1" id="KW-0853">WD repeat</keyword>
<dbReference type="GO" id="GO:0051321">
    <property type="term" value="P:meiotic cell cycle"/>
    <property type="evidence" value="ECO:0007669"/>
    <property type="project" value="UniProtKB-KW"/>
</dbReference>